<reference evidence="5" key="1">
    <citation type="submission" date="2019-02" db="EMBL/GenBank/DDBJ databases">
        <title>Complete Genome Sequence of vanD5-typed vancomycin-resistant Enterococcus faecium in Sapporo, Japan.</title>
        <authorList>
            <person name="Sato T."/>
            <person name="Wada T."/>
            <person name="Shinagawa M."/>
            <person name="Fukushima Y."/>
            <person name="Nakajima C."/>
            <person name="Suzuki Y."/>
            <person name="Takahashi S."/>
            <person name="Yokota S."/>
        </authorList>
    </citation>
    <scope>NUCLEOTIDE SEQUENCE</scope>
    <source>
        <strain evidence="5">SMVRE20</strain>
    </source>
</reference>
<dbReference type="Pfam" id="PF00535">
    <property type="entry name" value="Glycos_transf_2"/>
    <property type="match status" value="1"/>
</dbReference>
<comment type="similarity">
    <text evidence="1">Belongs to the glycosyltransferase 2 family.</text>
</comment>
<evidence type="ECO:0000259" key="4">
    <source>
        <dbReference type="Pfam" id="PF00535"/>
    </source>
</evidence>
<keyword evidence="2" id="KW-0328">Glycosyltransferase</keyword>
<protein>
    <submittedName>
        <fullName evidence="5">Glycosyl transferase</fullName>
    </submittedName>
</protein>
<dbReference type="GO" id="GO:0016757">
    <property type="term" value="F:glycosyltransferase activity"/>
    <property type="evidence" value="ECO:0007669"/>
    <property type="project" value="UniProtKB-KW"/>
</dbReference>
<sequence>MENKNVSMLLSLYDKEKPEYLKEALTSIFEQTVMPKEIVLVYDGPINEKLQVVVTYFQQKDPHLFTVVKLEKNQGLGIALAIGLEHTKNRLVARMDTDDIMEPQRLEKQLEIFQKDPEIAIVGSNIEEFTGTLSNVIGKRIVPEYNNAIRVFSKRRNPFNHMTVMFDKKAILEVGNYQPLSGFEDYYLWARLLKAGYKGYNIQEILVHARAGADMYARRGGSKYLLPGIKGRYRIWKEGLGSLQDFLVVVCGHLVISLLPNKIRGKVYESKLRKTN</sequence>
<dbReference type="PANTHER" id="PTHR43685:SF5">
    <property type="entry name" value="GLYCOSYLTRANSFERASE EPSE-RELATED"/>
    <property type="match status" value="1"/>
</dbReference>
<dbReference type="Gene3D" id="3.90.550.10">
    <property type="entry name" value="Spore Coat Polysaccharide Biosynthesis Protein SpsA, Chain A"/>
    <property type="match status" value="1"/>
</dbReference>
<dbReference type="SUPFAM" id="SSF53448">
    <property type="entry name" value="Nucleotide-diphospho-sugar transferases"/>
    <property type="match status" value="1"/>
</dbReference>
<accession>A0A455TRK4</accession>
<name>A0A455TRK4_ENTFC</name>
<dbReference type="AlphaFoldDB" id="A0A455TRK4"/>
<evidence type="ECO:0000256" key="3">
    <source>
        <dbReference type="ARBA" id="ARBA00022679"/>
    </source>
</evidence>
<dbReference type="InterPro" id="IPR001173">
    <property type="entry name" value="Glyco_trans_2-like"/>
</dbReference>
<keyword evidence="3 5" id="KW-0808">Transferase</keyword>
<evidence type="ECO:0000256" key="1">
    <source>
        <dbReference type="ARBA" id="ARBA00006739"/>
    </source>
</evidence>
<evidence type="ECO:0000313" key="5">
    <source>
        <dbReference type="EMBL" id="BBI38567.1"/>
    </source>
</evidence>
<gene>
    <name evidence="5" type="ORF">SMVRE20_00872</name>
</gene>
<proteinExistence type="inferred from homology"/>
<dbReference type="EMBL" id="AP019408">
    <property type="protein sequence ID" value="BBI38567.1"/>
    <property type="molecule type" value="Genomic_DNA"/>
</dbReference>
<organism evidence="5">
    <name type="scientific">Enterococcus faecium</name>
    <name type="common">Streptococcus faecium</name>
    <dbReference type="NCBI Taxonomy" id="1352"/>
    <lineage>
        <taxon>Bacteria</taxon>
        <taxon>Bacillati</taxon>
        <taxon>Bacillota</taxon>
        <taxon>Bacilli</taxon>
        <taxon>Lactobacillales</taxon>
        <taxon>Enterococcaceae</taxon>
        <taxon>Enterococcus</taxon>
    </lineage>
</organism>
<evidence type="ECO:0000256" key="2">
    <source>
        <dbReference type="ARBA" id="ARBA00022676"/>
    </source>
</evidence>
<dbReference type="InterPro" id="IPR050834">
    <property type="entry name" value="Glycosyltransf_2"/>
</dbReference>
<dbReference type="InterPro" id="IPR029044">
    <property type="entry name" value="Nucleotide-diphossugar_trans"/>
</dbReference>
<feature type="domain" description="Glycosyltransferase 2-like" evidence="4">
    <location>
        <begin position="15"/>
        <end position="166"/>
    </location>
</feature>
<dbReference type="PANTHER" id="PTHR43685">
    <property type="entry name" value="GLYCOSYLTRANSFERASE"/>
    <property type="match status" value="1"/>
</dbReference>